<dbReference type="STRING" id="1348612.A0A397HQ13"/>
<protein>
    <recommendedName>
        <fullName evidence="5">Translation initiation factor eIF2B subunit beta</fullName>
    </recommendedName>
    <alternativeName>
        <fullName evidence="6">eIF2B GDP-GTP exchange factor subunit beta</fullName>
    </alternativeName>
</protein>
<evidence type="ECO:0000313" key="9">
    <source>
        <dbReference type="Proteomes" id="UP000266861"/>
    </source>
</evidence>
<evidence type="ECO:0000256" key="3">
    <source>
        <dbReference type="ARBA" id="ARBA00022540"/>
    </source>
</evidence>
<evidence type="ECO:0000256" key="6">
    <source>
        <dbReference type="ARBA" id="ARBA00044228"/>
    </source>
</evidence>
<proteinExistence type="inferred from homology"/>
<reference evidence="8 9" key="1">
    <citation type="submission" date="2018-08" db="EMBL/GenBank/DDBJ databases">
        <title>Genome and evolution of the arbuscular mycorrhizal fungus Diversispora epigaea (formerly Glomus versiforme) and its bacterial endosymbionts.</title>
        <authorList>
            <person name="Sun X."/>
            <person name="Fei Z."/>
            <person name="Harrison M."/>
        </authorList>
    </citation>
    <scope>NUCLEOTIDE SEQUENCE [LARGE SCALE GENOMIC DNA]</scope>
    <source>
        <strain evidence="8 9">IT104</strain>
    </source>
</reference>
<dbReference type="InterPro" id="IPR051855">
    <property type="entry name" value="eIF2B_beta_subunit"/>
</dbReference>
<evidence type="ECO:0000256" key="4">
    <source>
        <dbReference type="ARBA" id="ARBA00022917"/>
    </source>
</evidence>
<keyword evidence="2" id="KW-0963">Cytoplasm</keyword>
<evidence type="ECO:0000313" key="8">
    <source>
        <dbReference type="EMBL" id="RHZ65122.1"/>
    </source>
</evidence>
<dbReference type="Proteomes" id="UP000266861">
    <property type="component" value="Unassembled WGS sequence"/>
</dbReference>
<comment type="similarity">
    <text evidence="1 7">Belongs to the eIF-2B alpha/beta/delta subunits family.</text>
</comment>
<dbReference type="Pfam" id="PF01008">
    <property type="entry name" value="IF-2B"/>
    <property type="match status" value="1"/>
</dbReference>
<accession>A0A397HQ13</accession>
<evidence type="ECO:0000256" key="2">
    <source>
        <dbReference type="ARBA" id="ARBA00022490"/>
    </source>
</evidence>
<evidence type="ECO:0000256" key="5">
    <source>
        <dbReference type="ARBA" id="ARBA00044122"/>
    </source>
</evidence>
<gene>
    <name evidence="8" type="ORF">Glove_319g117</name>
</gene>
<evidence type="ECO:0000256" key="1">
    <source>
        <dbReference type="ARBA" id="ARBA00007251"/>
    </source>
</evidence>
<keyword evidence="4" id="KW-0648">Protein biosynthesis</keyword>
<evidence type="ECO:0000256" key="7">
    <source>
        <dbReference type="RuleBase" id="RU003814"/>
    </source>
</evidence>
<keyword evidence="9" id="KW-1185">Reference proteome</keyword>
<keyword evidence="3" id="KW-0396">Initiation factor</keyword>
<dbReference type="AlphaFoldDB" id="A0A397HQ13"/>
<sequence length="188" mass="21088">MTISRDLNSKIESLVNRLRRRQVVGSLSVSLETALLLRQVISATRWNQVGTLIKLVKDVGRRLVLAQPRELAVGNIVRRALRLIRDVYKAEVGMSTTNFTITVTDGGVDGVGSKQSFSQVMEDEEEDDDDEIKTKSIFQPKRIIDSQGGDSGSNFFSSSSASMINLLDVTSESMVYHRKNFNILFFWL</sequence>
<dbReference type="GO" id="GO:0003743">
    <property type="term" value="F:translation initiation factor activity"/>
    <property type="evidence" value="ECO:0007669"/>
    <property type="project" value="UniProtKB-KW"/>
</dbReference>
<comment type="caution">
    <text evidence="8">The sequence shown here is derived from an EMBL/GenBank/DDBJ whole genome shotgun (WGS) entry which is preliminary data.</text>
</comment>
<name>A0A397HQ13_9GLOM</name>
<dbReference type="EMBL" id="PQFF01000291">
    <property type="protein sequence ID" value="RHZ65122.1"/>
    <property type="molecule type" value="Genomic_DNA"/>
</dbReference>
<dbReference type="GO" id="GO:0005085">
    <property type="term" value="F:guanyl-nucleotide exchange factor activity"/>
    <property type="evidence" value="ECO:0007669"/>
    <property type="project" value="TreeGrafter"/>
</dbReference>
<organism evidence="8 9">
    <name type="scientific">Diversispora epigaea</name>
    <dbReference type="NCBI Taxonomy" id="1348612"/>
    <lineage>
        <taxon>Eukaryota</taxon>
        <taxon>Fungi</taxon>
        <taxon>Fungi incertae sedis</taxon>
        <taxon>Mucoromycota</taxon>
        <taxon>Glomeromycotina</taxon>
        <taxon>Glomeromycetes</taxon>
        <taxon>Diversisporales</taxon>
        <taxon>Diversisporaceae</taxon>
        <taxon>Diversispora</taxon>
    </lineage>
</organism>
<dbReference type="OrthoDB" id="269919at2759"/>
<dbReference type="PANTHER" id="PTHR45859">
    <property type="entry name" value="TRANSLATION INITIATION FACTOR EIF-2B SUBUNIT BETA"/>
    <property type="match status" value="1"/>
</dbReference>
<dbReference type="GO" id="GO:0005851">
    <property type="term" value="C:eukaryotic translation initiation factor 2B complex"/>
    <property type="evidence" value="ECO:0007669"/>
    <property type="project" value="TreeGrafter"/>
</dbReference>
<dbReference type="InterPro" id="IPR037171">
    <property type="entry name" value="NagB/RpiA_transferase-like"/>
</dbReference>
<dbReference type="InterPro" id="IPR000649">
    <property type="entry name" value="IF-2B-related"/>
</dbReference>
<dbReference type="PANTHER" id="PTHR45859:SF1">
    <property type="entry name" value="TRANSLATION INITIATION FACTOR EIF-2B SUBUNIT BETA"/>
    <property type="match status" value="1"/>
</dbReference>
<dbReference type="SUPFAM" id="SSF100950">
    <property type="entry name" value="NagB/RpiA/CoA transferase-like"/>
    <property type="match status" value="1"/>
</dbReference>